<dbReference type="PANTHER" id="PTHR34847">
    <property type="entry name" value="NODULATION PROTEIN U"/>
    <property type="match status" value="1"/>
</dbReference>
<dbReference type="RefSeq" id="WP_039323587.1">
    <property type="nucleotide sequence ID" value="NZ_JQHM01000002.1"/>
</dbReference>
<reference evidence="4 5" key="1">
    <citation type="submission" date="2014-08" db="EMBL/GenBank/DDBJ databases">
        <title>Genome sequences of NCPPB Pectobacterium isolates.</title>
        <authorList>
            <person name="Glover R.H."/>
            <person name="Sapp M."/>
            <person name="Elphinstone J."/>
        </authorList>
    </citation>
    <scope>NUCLEOTIDE SEQUENCE [LARGE SCALE GENOMIC DNA]</scope>
    <source>
        <strain evidence="4 5">NCPPB 2795</strain>
    </source>
</reference>
<proteinExistence type="inferred from homology"/>
<feature type="domain" description="Carbamoyltransferase" evidence="2">
    <location>
        <begin position="3"/>
        <end position="340"/>
    </location>
</feature>
<feature type="domain" description="Carbamoyltransferase C-terminal" evidence="3">
    <location>
        <begin position="391"/>
        <end position="561"/>
    </location>
</feature>
<accession>A0A093UBZ7</accession>
<organism evidence="4 5">
    <name type="scientific">Pectobacterium betavasculorum</name>
    <dbReference type="NCBI Taxonomy" id="55207"/>
    <lineage>
        <taxon>Bacteria</taxon>
        <taxon>Pseudomonadati</taxon>
        <taxon>Pseudomonadota</taxon>
        <taxon>Gammaproteobacteria</taxon>
        <taxon>Enterobacterales</taxon>
        <taxon>Pectobacteriaceae</taxon>
        <taxon>Pectobacterium</taxon>
    </lineage>
</organism>
<evidence type="ECO:0000256" key="1">
    <source>
        <dbReference type="ARBA" id="ARBA00006129"/>
    </source>
</evidence>
<dbReference type="Proteomes" id="UP000032874">
    <property type="component" value="Unassembled WGS sequence"/>
</dbReference>
<comment type="similarity">
    <text evidence="1">Belongs to the NodU/CmcH family.</text>
</comment>
<dbReference type="Gene3D" id="3.30.420.40">
    <property type="match status" value="2"/>
</dbReference>
<dbReference type="AlphaFoldDB" id="A0A093UBZ7"/>
<evidence type="ECO:0000259" key="2">
    <source>
        <dbReference type="Pfam" id="PF02543"/>
    </source>
</evidence>
<dbReference type="InterPro" id="IPR043129">
    <property type="entry name" value="ATPase_NBD"/>
</dbReference>
<evidence type="ECO:0000259" key="3">
    <source>
        <dbReference type="Pfam" id="PF16861"/>
    </source>
</evidence>
<dbReference type="InterPro" id="IPR031730">
    <property type="entry name" value="Carbam_trans_C"/>
</dbReference>
<dbReference type="GO" id="GO:0016740">
    <property type="term" value="F:transferase activity"/>
    <property type="evidence" value="ECO:0007669"/>
    <property type="project" value="UniProtKB-KW"/>
</dbReference>
<name>A0A093UBZ7_9GAMM</name>
<dbReference type="PANTHER" id="PTHR34847:SF1">
    <property type="entry name" value="NODULATION PROTEIN U"/>
    <property type="match status" value="1"/>
</dbReference>
<dbReference type="InterPro" id="IPR003696">
    <property type="entry name" value="Carbtransf_dom"/>
</dbReference>
<evidence type="ECO:0000313" key="5">
    <source>
        <dbReference type="Proteomes" id="UP000032874"/>
    </source>
</evidence>
<dbReference type="InterPro" id="IPR051338">
    <property type="entry name" value="NodU/CmcH_Carbamoyltrnsfr"/>
</dbReference>
<keyword evidence="4" id="KW-0808">Transferase</keyword>
<evidence type="ECO:0000313" key="4">
    <source>
        <dbReference type="EMBL" id="KFX05788.1"/>
    </source>
</evidence>
<dbReference type="STRING" id="55207.KP22_07930"/>
<dbReference type="Gene3D" id="3.90.870.20">
    <property type="entry name" value="Carbamoyltransferase, C-terminal domain"/>
    <property type="match status" value="1"/>
</dbReference>
<dbReference type="Pfam" id="PF02543">
    <property type="entry name" value="Carbam_trans_N"/>
    <property type="match status" value="1"/>
</dbReference>
<dbReference type="InterPro" id="IPR038152">
    <property type="entry name" value="Carbam_trans_C_sf"/>
</dbReference>
<gene>
    <name evidence="4" type="ORF">KP22_07930</name>
</gene>
<protein>
    <submittedName>
        <fullName evidence="4">Carbamoyl transferase</fullName>
    </submittedName>
</protein>
<comment type="caution">
    <text evidence="4">The sequence shown here is derived from an EMBL/GenBank/DDBJ whole genome shotgun (WGS) entry which is preliminary data.</text>
</comment>
<dbReference type="EMBL" id="JQHM01000002">
    <property type="protein sequence ID" value="KFX05788.1"/>
    <property type="molecule type" value="Genomic_DNA"/>
</dbReference>
<dbReference type="Pfam" id="PF16861">
    <property type="entry name" value="Carbam_trans_C"/>
    <property type="match status" value="1"/>
</dbReference>
<dbReference type="eggNOG" id="COG2192">
    <property type="taxonomic scope" value="Bacteria"/>
</dbReference>
<sequence length="564" mass="63543">MYILGINSVYHESSVCLIKDGEIIFAIEEERLNRQKHGKSADLDNPDELPFSSLNAALAFAGIQLCDVHSIGYSIDPIARHKSAYINETKLSDGWASEAGEGLFYRKMANVPLIFHDMGFRGDFQWIPHHTAHAASAYYPSSFNESLVLSLDGIGEDNTAGVFIGKENKLTKISTITYPHSIGFMWERISEYLGFSEYDACKVMGMAAYGDADRFKTQFSTIVECLPKGQFTINNDILTFRSKSFSKLESLFDLQKRHQHDELRQEHYDIAATLQVVTDDIVMNIAKHYLAISGSRHLCLAGGVALNCITNRLLYEACDIDDIYVQPAAHDAGTAIGAALYIWHHSMEHTQRHSMESAYLGPEYSDAQYEHELEKYNLTWEKVDNIHQIVASLIADNNVVAWFQGRMEFGPRALGNRSLLADPRNKDIRDLMNLKVKHREFFRPFAPSVLREYASDWFISRGLPDAAKYMLLAMDVKPAKQNAIPAVTHADGTARVQIVDKETNESYAHLISEFHKLTGVPILLNTSFNDSEPIVCSPEDAIKTFLKTKIDFLVLGDYIIKSIH</sequence>
<dbReference type="CDD" id="cd24098">
    <property type="entry name" value="ASKHA_NBD_TobZ_N"/>
    <property type="match status" value="1"/>
</dbReference>
<dbReference type="SUPFAM" id="SSF53067">
    <property type="entry name" value="Actin-like ATPase domain"/>
    <property type="match status" value="1"/>
</dbReference>